<gene>
    <name evidence="12" type="ORF">E1N52_01345</name>
</gene>
<dbReference type="PANTHER" id="PTHR43531:SF14">
    <property type="entry name" value="METHYL-ACCEPTING CHEMOTAXIS PROTEIN I-RELATED"/>
    <property type="match status" value="1"/>
</dbReference>
<dbReference type="EMBL" id="SMOD01000001">
    <property type="protein sequence ID" value="TDG10931.1"/>
    <property type="molecule type" value="Genomic_DNA"/>
</dbReference>
<keyword evidence="6 10" id="KW-0472">Membrane</keyword>
<evidence type="ECO:0000259" key="11">
    <source>
        <dbReference type="PROSITE" id="PS50111"/>
    </source>
</evidence>
<dbReference type="InterPro" id="IPR004090">
    <property type="entry name" value="Chemotax_Me-accpt_rcpt"/>
</dbReference>
<dbReference type="Gene3D" id="1.10.287.950">
    <property type="entry name" value="Methyl-accepting chemotaxis protein"/>
    <property type="match status" value="1"/>
</dbReference>
<keyword evidence="3" id="KW-0488">Methylation</keyword>
<name>A0A4R5LM47_9BURK</name>
<comment type="caution">
    <text evidence="12">The sequence shown here is derived from an EMBL/GenBank/DDBJ whole genome shotgun (WGS) entry which is preliminary data.</text>
</comment>
<dbReference type="GO" id="GO:0006935">
    <property type="term" value="P:chemotaxis"/>
    <property type="evidence" value="ECO:0007669"/>
    <property type="project" value="InterPro"/>
</dbReference>
<dbReference type="InterPro" id="IPR051310">
    <property type="entry name" value="MCP_chemotaxis"/>
</dbReference>
<dbReference type="Gene3D" id="3.30.450.20">
    <property type="entry name" value="PAS domain"/>
    <property type="match status" value="1"/>
</dbReference>
<keyword evidence="8" id="KW-0807">Transducer</keyword>
<dbReference type="PANTHER" id="PTHR43531">
    <property type="entry name" value="PROTEIN ICFG"/>
    <property type="match status" value="1"/>
</dbReference>
<dbReference type="Proteomes" id="UP000295606">
    <property type="component" value="Unassembled WGS sequence"/>
</dbReference>
<dbReference type="InterPro" id="IPR004089">
    <property type="entry name" value="MCPsignal_dom"/>
</dbReference>
<dbReference type="AlphaFoldDB" id="A0A4R5LM47"/>
<evidence type="ECO:0000313" key="13">
    <source>
        <dbReference type="Proteomes" id="UP000295606"/>
    </source>
</evidence>
<evidence type="ECO:0000256" key="1">
    <source>
        <dbReference type="ARBA" id="ARBA00004651"/>
    </source>
</evidence>
<dbReference type="SMART" id="SM01049">
    <property type="entry name" value="Cache_2"/>
    <property type="match status" value="1"/>
</dbReference>
<evidence type="ECO:0000256" key="8">
    <source>
        <dbReference type="PROSITE-ProRule" id="PRU00284"/>
    </source>
</evidence>
<dbReference type="GO" id="GO:0004888">
    <property type="term" value="F:transmembrane signaling receptor activity"/>
    <property type="evidence" value="ECO:0007669"/>
    <property type="project" value="InterPro"/>
</dbReference>
<dbReference type="RefSeq" id="WP_133179472.1">
    <property type="nucleotide sequence ID" value="NZ_SMOD01000001.1"/>
</dbReference>
<organism evidence="12 13">
    <name type="scientific">Paraburkholderia guartelaensis</name>
    <dbReference type="NCBI Taxonomy" id="2546446"/>
    <lineage>
        <taxon>Bacteria</taxon>
        <taxon>Pseudomonadati</taxon>
        <taxon>Pseudomonadota</taxon>
        <taxon>Betaproteobacteria</taxon>
        <taxon>Burkholderiales</taxon>
        <taxon>Burkholderiaceae</taxon>
        <taxon>Paraburkholderia</taxon>
    </lineage>
</organism>
<dbReference type="FunFam" id="1.10.287.950:FF:000001">
    <property type="entry name" value="Methyl-accepting chemotaxis sensory transducer"/>
    <property type="match status" value="1"/>
</dbReference>
<comment type="similarity">
    <text evidence="7">Belongs to the methyl-accepting chemotaxis (MCP) protein family.</text>
</comment>
<dbReference type="GO" id="GO:0005886">
    <property type="term" value="C:plasma membrane"/>
    <property type="evidence" value="ECO:0007669"/>
    <property type="project" value="UniProtKB-SubCell"/>
</dbReference>
<evidence type="ECO:0000256" key="10">
    <source>
        <dbReference type="SAM" id="Phobius"/>
    </source>
</evidence>
<comment type="subcellular location">
    <subcellularLocation>
        <location evidence="1">Cell membrane</location>
        <topology evidence="1">Multi-pass membrane protein</topology>
    </subcellularLocation>
</comment>
<evidence type="ECO:0000256" key="2">
    <source>
        <dbReference type="ARBA" id="ARBA00022475"/>
    </source>
</evidence>
<evidence type="ECO:0000256" key="6">
    <source>
        <dbReference type="ARBA" id="ARBA00023136"/>
    </source>
</evidence>
<keyword evidence="5 10" id="KW-1133">Transmembrane helix</keyword>
<sequence>MRISTRLLLLVITALIGLIAIGGYGLVSLKREMLDETRGKITNLLQMAEHLATFYHDQEAAGKMTREQAQAATQQALNQLNYSDRSYFWARLPDGTTLVHRNLASIGKVNVGKAPDGRPDTDLYREMLAREHIPVMMTMAKHPTTGQLTAKMNGIVEFAPWGWWIGTGFFLDDIDATFWRTGRVLLALIIAAVAGIGVLSWQIIRNLVGTLGGEPHYAVAVTHRIATGDLTGNVELRPGDNRSLLASIARMQTSLVTMISEIRSGAESVTAGAGEIAAGNTDLSSRTEEQAASLQQTAASMEQLTSTVQNNEANANQARQLVSTASTAAADGGAAVAAVVDTMSAIQNSSEKMVEITGVIEGIAFQTNILALNAAVEAARAGEEGRGFAVVASEVRSLAQRSASAAREIKVLIDASVGQVREGSERVRAAGATMESIVRSVENVTDIITGISEASSEQRLGIEQISRAVTQMDEVTQQNAALVEEAAAAADSLSGQAHRLSQAVSIFRT</sequence>
<feature type="coiled-coil region" evidence="9">
    <location>
        <begin position="284"/>
        <end position="321"/>
    </location>
</feature>
<dbReference type="GO" id="GO:0007165">
    <property type="term" value="P:signal transduction"/>
    <property type="evidence" value="ECO:0007669"/>
    <property type="project" value="UniProtKB-KW"/>
</dbReference>
<dbReference type="Pfam" id="PF00015">
    <property type="entry name" value="MCPsignal"/>
    <property type="match status" value="1"/>
</dbReference>
<dbReference type="SUPFAM" id="SSF58104">
    <property type="entry name" value="Methyl-accepting chemotaxis protein (MCP) signaling domain"/>
    <property type="match status" value="1"/>
</dbReference>
<keyword evidence="2" id="KW-1003">Cell membrane</keyword>
<dbReference type="CDD" id="cd11386">
    <property type="entry name" value="MCP_signal"/>
    <property type="match status" value="1"/>
</dbReference>
<reference evidence="12 13" key="1">
    <citation type="submission" date="2019-03" db="EMBL/GenBank/DDBJ databases">
        <title>Paraburkholderia sp. isolated from native Mimosa gymnas in Guartela State Park, Brazil.</title>
        <authorList>
            <person name="Paulitsch F."/>
            <person name="Hungria M."/>
            <person name="Delamuta J.R.M."/>
            <person name="Ribeiro R.A."/>
            <person name="Dall'Agnol R."/>
            <person name="Silva J.S.B."/>
        </authorList>
    </citation>
    <scope>NUCLEOTIDE SEQUENCE [LARGE SCALE GENOMIC DNA]</scope>
    <source>
        <strain evidence="12 13">CNPSo 3008</strain>
    </source>
</reference>
<dbReference type="OrthoDB" id="8555762at2"/>
<dbReference type="PRINTS" id="PR00260">
    <property type="entry name" value="CHEMTRNSDUCR"/>
</dbReference>
<keyword evidence="4 10" id="KW-0812">Transmembrane</keyword>
<evidence type="ECO:0000256" key="4">
    <source>
        <dbReference type="ARBA" id="ARBA00022692"/>
    </source>
</evidence>
<evidence type="ECO:0000256" key="3">
    <source>
        <dbReference type="ARBA" id="ARBA00022481"/>
    </source>
</evidence>
<evidence type="ECO:0000313" key="12">
    <source>
        <dbReference type="EMBL" id="TDG10931.1"/>
    </source>
</evidence>
<keyword evidence="9" id="KW-0175">Coiled coil</keyword>
<dbReference type="Pfam" id="PF17200">
    <property type="entry name" value="sCache_2"/>
    <property type="match status" value="1"/>
</dbReference>
<protein>
    <submittedName>
        <fullName evidence="12">Chemotaxis protein</fullName>
    </submittedName>
</protein>
<dbReference type="SMART" id="SM00283">
    <property type="entry name" value="MA"/>
    <property type="match status" value="1"/>
</dbReference>
<evidence type="ECO:0000256" key="7">
    <source>
        <dbReference type="ARBA" id="ARBA00029447"/>
    </source>
</evidence>
<feature type="transmembrane region" description="Helical" evidence="10">
    <location>
        <begin position="184"/>
        <end position="204"/>
    </location>
</feature>
<evidence type="ECO:0000256" key="5">
    <source>
        <dbReference type="ARBA" id="ARBA00022989"/>
    </source>
</evidence>
<dbReference type="InterPro" id="IPR033480">
    <property type="entry name" value="sCache_2"/>
</dbReference>
<proteinExistence type="inferred from homology"/>
<feature type="transmembrane region" description="Helical" evidence="10">
    <location>
        <begin position="6"/>
        <end position="27"/>
    </location>
</feature>
<dbReference type="PROSITE" id="PS50111">
    <property type="entry name" value="CHEMOTAXIS_TRANSDUC_2"/>
    <property type="match status" value="1"/>
</dbReference>
<accession>A0A4R5LM47</accession>
<feature type="domain" description="Methyl-accepting transducer" evidence="11">
    <location>
        <begin position="265"/>
        <end position="494"/>
    </location>
</feature>
<evidence type="ECO:0000256" key="9">
    <source>
        <dbReference type="SAM" id="Coils"/>
    </source>
</evidence>